<evidence type="ECO:0000256" key="2">
    <source>
        <dbReference type="PROSITE-ProRule" id="PRU00335"/>
    </source>
</evidence>
<reference evidence="4 5" key="1">
    <citation type="submission" date="2020-08" db="EMBL/GenBank/DDBJ databases">
        <authorList>
            <person name="Liu C."/>
            <person name="Sun Q."/>
        </authorList>
    </citation>
    <scope>NUCLEOTIDE SEQUENCE [LARGE SCALE GENOMIC DNA]</scope>
    <source>
        <strain evidence="4 5">NSJ-29</strain>
    </source>
</reference>
<evidence type="ECO:0000313" key="4">
    <source>
        <dbReference type="EMBL" id="QNM10057.1"/>
    </source>
</evidence>
<dbReference type="PROSITE" id="PS50977">
    <property type="entry name" value="HTH_TETR_2"/>
    <property type="match status" value="1"/>
</dbReference>
<dbReference type="SUPFAM" id="SSF46689">
    <property type="entry name" value="Homeodomain-like"/>
    <property type="match status" value="1"/>
</dbReference>
<evidence type="ECO:0000313" key="5">
    <source>
        <dbReference type="Proteomes" id="UP000515860"/>
    </source>
</evidence>
<dbReference type="KEGG" id="whj:H9Q79_07235"/>
<feature type="DNA-binding region" description="H-T-H motif" evidence="2">
    <location>
        <begin position="37"/>
        <end position="56"/>
    </location>
</feature>
<name>A0A7G9GGX5_9FIRM</name>
<dbReference type="Proteomes" id="UP000515860">
    <property type="component" value="Chromosome"/>
</dbReference>
<proteinExistence type="predicted"/>
<dbReference type="Pfam" id="PF00440">
    <property type="entry name" value="TetR_N"/>
    <property type="match status" value="1"/>
</dbReference>
<protein>
    <submittedName>
        <fullName evidence="4">TetR family transcriptional regulator</fullName>
    </submittedName>
</protein>
<dbReference type="InterPro" id="IPR050624">
    <property type="entry name" value="HTH-type_Tx_Regulator"/>
</dbReference>
<dbReference type="PANTHER" id="PTHR43479">
    <property type="entry name" value="ACREF/ENVCD OPERON REPRESSOR-RELATED"/>
    <property type="match status" value="1"/>
</dbReference>
<dbReference type="RefSeq" id="WP_249329537.1">
    <property type="nucleotide sequence ID" value="NZ_CP060635.1"/>
</dbReference>
<dbReference type="InterPro" id="IPR001647">
    <property type="entry name" value="HTH_TetR"/>
</dbReference>
<accession>A0A7G9GGX5</accession>
<sequence>MKLDARKRKTMAARRTLKILTLALTQLLQVKPFEKISVIDICEKALVPRATFYNYFDDKYDLLQYYWSTLREMLVPERKDTEPYRPERIVEIMGNILEYVQSQYEVCRVICEVNRSSYFLDSLHAYVAGLLEDGLKDVPVEEREYSVPVSLEGELLAGAIIRTGVWWLHHRNECELEALEVYLQQIVMDIMTSARRERRCRKGEVEI</sequence>
<feature type="domain" description="HTH tetR-type" evidence="3">
    <location>
        <begin position="14"/>
        <end position="74"/>
    </location>
</feature>
<dbReference type="AlphaFoldDB" id="A0A7G9GGX5"/>
<organism evidence="4 5">
    <name type="scientific">Wansuia hejianensis</name>
    <dbReference type="NCBI Taxonomy" id="2763667"/>
    <lineage>
        <taxon>Bacteria</taxon>
        <taxon>Bacillati</taxon>
        <taxon>Bacillota</taxon>
        <taxon>Clostridia</taxon>
        <taxon>Lachnospirales</taxon>
        <taxon>Lachnospiraceae</taxon>
        <taxon>Wansuia</taxon>
    </lineage>
</organism>
<dbReference type="GO" id="GO:0003677">
    <property type="term" value="F:DNA binding"/>
    <property type="evidence" value="ECO:0007669"/>
    <property type="project" value="UniProtKB-UniRule"/>
</dbReference>
<gene>
    <name evidence="4" type="ORF">H9Q79_07235</name>
</gene>
<evidence type="ECO:0000256" key="1">
    <source>
        <dbReference type="ARBA" id="ARBA00023125"/>
    </source>
</evidence>
<dbReference type="InterPro" id="IPR009057">
    <property type="entry name" value="Homeodomain-like_sf"/>
</dbReference>
<dbReference type="Gene3D" id="1.10.357.10">
    <property type="entry name" value="Tetracycline Repressor, domain 2"/>
    <property type="match status" value="1"/>
</dbReference>
<dbReference type="EMBL" id="CP060635">
    <property type="protein sequence ID" value="QNM10057.1"/>
    <property type="molecule type" value="Genomic_DNA"/>
</dbReference>
<dbReference type="PANTHER" id="PTHR43479:SF7">
    <property type="entry name" value="TETR-FAMILY TRANSCRIPTIONAL REGULATOR"/>
    <property type="match status" value="1"/>
</dbReference>
<keyword evidence="5" id="KW-1185">Reference proteome</keyword>
<keyword evidence="1 2" id="KW-0238">DNA-binding</keyword>
<evidence type="ECO:0000259" key="3">
    <source>
        <dbReference type="PROSITE" id="PS50977"/>
    </source>
</evidence>